<dbReference type="GO" id="GO:0030649">
    <property type="term" value="P:aminoglycoside antibiotic catabolic process"/>
    <property type="evidence" value="ECO:0007669"/>
    <property type="project" value="TreeGrafter"/>
</dbReference>
<dbReference type="Pfam" id="PF17668">
    <property type="entry name" value="Acetyltransf_17"/>
    <property type="match status" value="1"/>
</dbReference>
<reference evidence="3" key="1">
    <citation type="submission" date="2019-08" db="EMBL/GenBank/DDBJ databases">
        <authorList>
            <person name="Kucharzyk K."/>
            <person name="Murdoch R.W."/>
            <person name="Higgins S."/>
            <person name="Loffler F."/>
        </authorList>
    </citation>
    <scope>NUCLEOTIDE SEQUENCE</scope>
</reference>
<comment type="caution">
    <text evidence="3">The sequence shown here is derived from an EMBL/GenBank/DDBJ whole genome shotgun (WGS) entry which is preliminary data.</text>
</comment>
<dbReference type="InterPro" id="IPR016181">
    <property type="entry name" value="Acyl_CoA_acyltransferase"/>
</dbReference>
<name>A0A644YLU5_9ZZZZ</name>
<evidence type="ECO:0000259" key="2">
    <source>
        <dbReference type="Pfam" id="PF17668"/>
    </source>
</evidence>
<gene>
    <name evidence="3" type="ORF">SDC9_76142</name>
</gene>
<dbReference type="GO" id="GO:0034069">
    <property type="term" value="F:aminoglycoside N-acetyltransferase activity"/>
    <property type="evidence" value="ECO:0007669"/>
    <property type="project" value="TreeGrafter"/>
</dbReference>
<dbReference type="InterPro" id="IPR025559">
    <property type="entry name" value="Eis_dom"/>
</dbReference>
<dbReference type="InterPro" id="IPR041380">
    <property type="entry name" value="Acetyltransf_17"/>
</dbReference>
<dbReference type="EMBL" id="VSSQ01005556">
    <property type="protein sequence ID" value="MPM29602.1"/>
    <property type="molecule type" value="Genomic_DNA"/>
</dbReference>
<dbReference type="InterPro" id="IPR051554">
    <property type="entry name" value="Acetyltransferase_Eis"/>
</dbReference>
<evidence type="ECO:0000259" key="1">
    <source>
        <dbReference type="Pfam" id="PF13530"/>
    </source>
</evidence>
<evidence type="ECO:0000313" key="3">
    <source>
        <dbReference type="EMBL" id="MPM29602.1"/>
    </source>
</evidence>
<dbReference type="PANTHER" id="PTHR37817">
    <property type="entry name" value="N-ACETYLTRANSFERASE EIS"/>
    <property type="match status" value="1"/>
</dbReference>
<organism evidence="3">
    <name type="scientific">bioreactor metagenome</name>
    <dbReference type="NCBI Taxonomy" id="1076179"/>
    <lineage>
        <taxon>unclassified sequences</taxon>
        <taxon>metagenomes</taxon>
        <taxon>ecological metagenomes</taxon>
    </lineage>
</organism>
<dbReference type="InterPro" id="IPR036527">
    <property type="entry name" value="SCP2_sterol-bd_dom_sf"/>
</dbReference>
<dbReference type="SUPFAM" id="SSF55729">
    <property type="entry name" value="Acyl-CoA N-acyltransferases (Nat)"/>
    <property type="match status" value="1"/>
</dbReference>
<proteinExistence type="predicted"/>
<dbReference type="Gene3D" id="3.30.1050.10">
    <property type="entry name" value="SCP2 sterol-binding domain"/>
    <property type="match status" value="1"/>
</dbReference>
<dbReference type="Gene3D" id="3.40.630.30">
    <property type="match status" value="1"/>
</dbReference>
<feature type="domain" description="Eis-like acetyltransferase" evidence="2">
    <location>
        <begin position="65"/>
        <end position="171"/>
    </location>
</feature>
<accession>A0A644YLU5</accession>
<feature type="domain" description="Enhanced intracellular survival protein" evidence="1">
    <location>
        <begin position="176"/>
        <end position="268"/>
    </location>
</feature>
<dbReference type="SUPFAM" id="SSF55718">
    <property type="entry name" value="SCP-like"/>
    <property type="match status" value="1"/>
</dbReference>
<evidence type="ECO:0008006" key="4">
    <source>
        <dbReference type="Google" id="ProtNLM"/>
    </source>
</evidence>
<sequence length="280" mass="32245">MPEYAGVYLPYQFTFVYFKHRYELPLRALSFGEVDDSIELKRVESINDFTEFSNLYESFMQNYNGFVVRSAREWSNFWTVFINESGEATIAYRGDIPVGYMLYQRTGKAFKIVEMVHVDAAVKNSFLRYARQHVAQCDKLEWLAEADDLTYLHFQDQSHCGSSFPFMMARIIDARKALELLPLNSGHKEGSITILLTDDLVKSNNILLKLNIGNNAIKIEDTFNLPDIEMDISAFTQLYFGQFSLTELVAEGIIALYSDHAGLLLSDILPKCNNYINEYY</sequence>
<dbReference type="Pfam" id="PF13530">
    <property type="entry name" value="SCP2_2"/>
    <property type="match status" value="1"/>
</dbReference>
<dbReference type="AlphaFoldDB" id="A0A644YLU5"/>
<protein>
    <recommendedName>
        <fullName evidence="4">Enhanced intracellular survival protein domain-containing protein</fullName>
    </recommendedName>
</protein>
<dbReference type="PANTHER" id="PTHR37817:SF1">
    <property type="entry name" value="N-ACETYLTRANSFERASE EIS"/>
    <property type="match status" value="1"/>
</dbReference>